<dbReference type="EMBL" id="JAMQON010000005">
    <property type="protein sequence ID" value="MDS0261136.1"/>
    <property type="molecule type" value="Genomic_DNA"/>
</dbReference>
<evidence type="ECO:0000313" key="2">
    <source>
        <dbReference type="EMBL" id="MDS0261136.1"/>
    </source>
</evidence>
<name>A0ABU2FH71_9EURY</name>
<evidence type="ECO:0000259" key="1">
    <source>
        <dbReference type="Pfam" id="PF07969"/>
    </source>
</evidence>
<dbReference type="InterPro" id="IPR032466">
    <property type="entry name" value="Metal_Hydrolase"/>
</dbReference>
<organism evidence="2 3">
    <name type="scientific">Haloarcula saliterrae</name>
    <dbReference type="NCBI Taxonomy" id="2950534"/>
    <lineage>
        <taxon>Archaea</taxon>
        <taxon>Methanobacteriati</taxon>
        <taxon>Methanobacteriota</taxon>
        <taxon>Stenosarchaea group</taxon>
        <taxon>Halobacteria</taxon>
        <taxon>Halobacteriales</taxon>
        <taxon>Haloarculaceae</taxon>
        <taxon>Haloarcula</taxon>
    </lineage>
</organism>
<proteinExistence type="predicted"/>
<dbReference type="Pfam" id="PF07969">
    <property type="entry name" value="Amidohydro_3"/>
    <property type="match status" value="1"/>
</dbReference>
<gene>
    <name evidence="2" type="ORF">NDI56_17185</name>
</gene>
<dbReference type="SUPFAM" id="SSF51338">
    <property type="entry name" value="Composite domain of metallo-dependent hydrolases"/>
    <property type="match status" value="1"/>
</dbReference>
<reference evidence="2 3" key="1">
    <citation type="submission" date="2022-06" db="EMBL/GenBank/DDBJ databases">
        <title>Haloarcula sp. a new haloarchaeum isolate from saline soil.</title>
        <authorList>
            <person name="Strakova D."/>
            <person name="Galisteo C."/>
            <person name="Sanchez-Porro C."/>
            <person name="Ventosa A."/>
        </authorList>
    </citation>
    <scope>NUCLEOTIDE SEQUENCE [LARGE SCALE GENOMIC DNA]</scope>
    <source>
        <strain evidence="2 3">S1CR25-12</strain>
    </source>
</reference>
<dbReference type="Gene3D" id="3.20.20.140">
    <property type="entry name" value="Metal-dependent hydrolases"/>
    <property type="match status" value="1"/>
</dbReference>
<dbReference type="Gene3D" id="2.30.40.10">
    <property type="entry name" value="Urease, subunit C, domain 1"/>
    <property type="match status" value="1"/>
</dbReference>
<dbReference type="CDD" id="cd01293">
    <property type="entry name" value="Bact_CD"/>
    <property type="match status" value="1"/>
</dbReference>
<keyword evidence="3" id="KW-1185">Reference proteome</keyword>
<dbReference type="PANTHER" id="PTHR32027">
    <property type="entry name" value="CYTOSINE DEAMINASE"/>
    <property type="match status" value="1"/>
</dbReference>
<dbReference type="PANTHER" id="PTHR32027:SF0">
    <property type="entry name" value="CYTOSINE DEAMINASE"/>
    <property type="match status" value="1"/>
</dbReference>
<dbReference type="SUPFAM" id="SSF51556">
    <property type="entry name" value="Metallo-dependent hydrolases"/>
    <property type="match status" value="1"/>
</dbReference>
<dbReference type="RefSeq" id="WP_310920939.1">
    <property type="nucleotide sequence ID" value="NZ_JAMQON010000005.1"/>
</dbReference>
<comment type="caution">
    <text evidence="2">The sequence shown here is derived from an EMBL/GenBank/DDBJ whole genome shotgun (WGS) entry which is preliminary data.</text>
</comment>
<sequence length="433" mass="47726">MSDSILQNCTTVGGDSIDIEIQDGVIDRVVPAGEGDASAYDPADRYDVDGNLVTPTVTESHTHLFNALSEGNPHTNDVGTLEQAWQTGEKNSVHRTEEVVKKNARRVLNWFVSYGVTRVRSHLSLTASKEGPFTAAEAMLEIKEEYSDIVDLQLVGVPDRGYIRDEEKFSQFETLLDMGIDVVGGWPHREDTREYGVEHTRAALDLATEHDLLVDLHIDETDDPNSRYTEVLATEAMERGIGDRTTASHVTAMHSYPNAYADKLSRLLAESGVSVITNPLSNSVLQGRYDDYPKRRGFTRLDELADAGVTVGIGHDDIGDSANPYGDGDPLKVLYFLAHFAHKNRLGDETQLWNMLLRNNAEIFGLNPRESTLTEGTEGSVVVYDSPSAFDAIRTIAPRTLVMKDGQVIARTSRDAQILSNDIGAVDFSKEDI</sequence>
<protein>
    <submittedName>
        <fullName evidence="2">Amidohydrolase family protein</fullName>
    </submittedName>
</protein>
<dbReference type="InterPro" id="IPR013108">
    <property type="entry name" value="Amidohydro_3"/>
</dbReference>
<dbReference type="InterPro" id="IPR011059">
    <property type="entry name" value="Metal-dep_hydrolase_composite"/>
</dbReference>
<feature type="domain" description="Amidohydrolase 3" evidence="1">
    <location>
        <begin position="94"/>
        <end position="409"/>
    </location>
</feature>
<evidence type="ECO:0000313" key="3">
    <source>
        <dbReference type="Proteomes" id="UP001259659"/>
    </source>
</evidence>
<dbReference type="Proteomes" id="UP001259659">
    <property type="component" value="Unassembled WGS sequence"/>
</dbReference>
<accession>A0ABU2FH71</accession>
<dbReference type="InterPro" id="IPR052349">
    <property type="entry name" value="Metallo-hydrolase_Enzymes"/>
</dbReference>